<dbReference type="Proteomes" id="UP001317705">
    <property type="component" value="Chromosome"/>
</dbReference>
<keyword evidence="2" id="KW-0808">Transferase</keyword>
<dbReference type="NCBIfam" id="TIGR00229">
    <property type="entry name" value="sensory_box"/>
    <property type="match status" value="1"/>
</dbReference>
<dbReference type="CDD" id="cd00130">
    <property type="entry name" value="PAS"/>
    <property type="match status" value="1"/>
</dbReference>
<keyword evidence="3" id="KW-1185">Reference proteome</keyword>
<sequence length="157" mass="17049">MSADHDAALYRAIAEGSPDAFIFADRDGIIRLWSPAAERLFGFTAAEALGRSLDLIIPENLRARHWEGYRRVMATGVTAYGSRLLSAPALRRDGSRISTEFSMTLLSAGDGPVYGSGAILRDVSERWAREKNLRTRLAELEERCGATAPPPGSLAAD</sequence>
<evidence type="ECO:0000313" key="3">
    <source>
        <dbReference type="Proteomes" id="UP001317705"/>
    </source>
</evidence>
<protein>
    <submittedName>
        <fullName evidence="2">Signal transduction histidine kinase</fullName>
    </submittedName>
</protein>
<organism evidence="2 3">
    <name type="scientific">Geotalea uraniireducens</name>
    <dbReference type="NCBI Taxonomy" id="351604"/>
    <lineage>
        <taxon>Bacteria</taxon>
        <taxon>Pseudomonadati</taxon>
        <taxon>Thermodesulfobacteriota</taxon>
        <taxon>Desulfuromonadia</taxon>
        <taxon>Geobacterales</taxon>
        <taxon>Geobacteraceae</taxon>
        <taxon>Geotalea</taxon>
    </lineage>
</organism>
<dbReference type="PROSITE" id="PS50112">
    <property type="entry name" value="PAS"/>
    <property type="match status" value="1"/>
</dbReference>
<keyword evidence="2" id="KW-0418">Kinase</keyword>
<reference evidence="2 3" key="1">
    <citation type="submission" date="2022-12" db="EMBL/GenBank/DDBJ databases">
        <title>Polyphasic characterization of Geotalea uranireducens NIT-SL11 newly isolated from a complex of sewage sludge and microbially reduced graphene oxide.</title>
        <authorList>
            <person name="Xie L."/>
            <person name="Yoshida N."/>
            <person name="Meng L."/>
        </authorList>
    </citation>
    <scope>NUCLEOTIDE SEQUENCE [LARGE SCALE GENOMIC DNA]</scope>
    <source>
        <strain evidence="2 3">NIT-SL11</strain>
    </source>
</reference>
<feature type="domain" description="PAS" evidence="1">
    <location>
        <begin position="6"/>
        <end position="76"/>
    </location>
</feature>
<accession>A0ABM8EQ43</accession>
<evidence type="ECO:0000313" key="2">
    <source>
        <dbReference type="EMBL" id="BDV44588.1"/>
    </source>
</evidence>
<dbReference type="SMART" id="SM00091">
    <property type="entry name" value="PAS"/>
    <property type="match status" value="1"/>
</dbReference>
<dbReference type="Gene3D" id="3.30.450.20">
    <property type="entry name" value="PAS domain"/>
    <property type="match status" value="1"/>
</dbReference>
<name>A0ABM8EQ43_9BACT</name>
<dbReference type="GO" id="GO:0016301">
    <property type="term" value="F:kinase activity"/>
    <property type="evidence" value="ECO:0007669"/>
    <property type="project" value="UniProtKB-KW"/>
</dbReference>
<dbReference type="InterPro" id="IPR013656">
    <property type="entry name" value="PAS_4"/>
</dbReference>
<dbReference type="RefSeq" id="WP_282000685.1">
    <property type="nucleotide sequence ID" value="NZ_AP027151.1"/>
</dbReference>
<dbReference type="SUPFAM" id="SSF55785">
    <property type="entry name" value="PYP-like sensor domain (PAS domain)"/>
    <property type="match status" value="1"/>
</dbReference>
<proteinExistence type="predicted"/>
<evidence type="ECO:0000259" key="1">
    <source>
        <dbReference type="PROSITE" id="PS50112"/>
    </source>
</evidence>
<dbReference type="InterPro" id="IPR000014">
    <property type="entry name" value="PAS"/>
</dbReference>
<dbReference type="EMBL" id="AP027151">
    <property type="protein sequence ID" value="BDV44588.1"/>
    <property type="molecule type" value="Genomic_DNA"/>
</dbReference>
<dbReference type="Pfam" id="PF08448">
    <property type="entry name" value="PAS_4"/>
    <property type="match status" value="1"/>
</dbReference>
<dbReference type="InterPro" id="IPR035965">
    <property type="entry name" value="PAS-like_dom_sf"/>
</dbReference>
<gene>
    <name evidence="2" type="ORF">GURASL_35110</name>
</gene>